<sequence>MAQTIYYVASTLDGFIADPDDSLDWLLKQDIDENGPMNYNAFIAEAGAVIMGASTYEWLVKHQAGTGEKWPYTQPSWVFTHRTLPGVDGADIRFTSAPATEVHAAATEAANGRNVWVVGGGDLAGQFTDAGLLDELMVSYAPVTLGAGAPLLPRRLDLRLRETTRNAAFVMAHYEVIRTNADIDQPR</sequence>
<dbReference type="Gene3D" id="3.40.430.10">
    <property type="entry name" value="Dihydrofolate Reductase, subunit A"/>
    <property type="match status" value="1"/>
</dbReference>
<accession>A0ABQ3YS24</accession>
<proteinExistence type="predicted"/>
<evidence type="ECO:0000313" key="3">
    <source>
        <dbReference type="Proteomes" id="UP000637628"/>
    </source>
</evidence>
<dbReference type="PANTHER" id="PTHR38011">
    <property type="entry name" value="DIHYDROFOLATE REDUCTASE FAMILY PROTEIN (AFU_ORTHOLOGUE AFUA_8G06820)"/>
    <property type="match status" value="1"/>
</dbReference>
<dbReference type="EMBL" id="BOML01000013">
    <property type="protein sequence ID" value="GIE00343.1"/>
    <property type="molecule type" value="Genomic_DNA"/>
</dbReference>
<name>A0ABQ3YS24_9ACTN</name>
<dbReference type="InterPro" id="IPR002734">
    <property type="entry name" value="RibDG_C"/>
</dbReference>
<dbReference type="Pfam" id="PF01872">
    <property type="entry name" value="RibD_C"/>
    <property type="match status" value="1"/>
</dbReference>
<dbReference type="PANTHER" id="PTHR38011:SF11">
    <property type="entry name" value="2,5-DIAMINO-6-RIBOSYLAMINO-4(3H)-PYRIMIDINONE 5'-PHOSPHATE REDUCTASE"/>
    <property type="match status" value="1"/>
</dbReference>
<evidence type="ECO:0000313" key="2">
    <source>
        <dbReference type="EMBL" id="GIE00343.1"/>
    </source>
</evidence>
<dbReference type="SUPFAM" id="SSF53597">
    <property type="entry name" value="Dihydrofolate reductase-like"/>
    <property type="match status" value="1"/>
</dbReference>
<keyword evidence="3" id="KW-1185">Reference proteome</keyword>
<protein>
    <submittedName>
        <fullName evidence="2">Dihydrofolate reductase</fullName>
    </submittedName>
</protein>
<gene>
    <name evidence="2" type="ORF">Adu01nite_16930</name>
</gene>
<feature type="domain" description="Bacterial bifunctional deaminase-reductase C-terminal" evidence="1">
    <location>
        <begin position="108"/>
        <end position="154"/>
    </location>
</feature>
<comment type="caution">
    <text evidence="2">The sequence shown here is derived from an EMBL/GenBank/DDBJ whole genome shotgun (WGS) entry which is preliminary data.</text>
</comment>
<dbReference type="InterPro" id="IPR050765">
    <property type="entry name" value="Riboflavin_Biosynth_HTPR"/>
</dbReference>
<evidence type="ECO:0000259" key="1">
    <source>
        <dbReference type="Pfam" id="PF01872"/>
    </source>
</evidence>
<dbReference type="Proteomes" id="UP000637628">
    <property type="component" value="Unassembled WGS sequence"/>
</dbReference>
<reference evidence="2 3" key="1">
    <citation type="submission" date="2021-01" db="EMBL/GenBank/DDBJ databases">
        <title>Whole genome shotgun sequence of Actinoplanes durhamensis NBRC 14914.</title>
        <authorList>
            <person name="Komaki H."/>
            <person name="Tamura T."/>
        </authorList>
    </citation>
    <scope>NUCLEOTIDE SEQUENCE [LARGE SCALE GENOMIC DNA]</scope>
    <source>
        <strain evidence="2 3">NBRC 14914</strain>
    </source>
</reference>
<dbReference type="InterPro" id="IPR024072">
    <property type="entry name" value="DHFR-like_dom_sf"/>
</dbReference>
<organism evidence="2 3">
    <name type="scientific">Paractinoplanes durhamensis</name>
    <dbReference type="NCBI Taxonomy" id="113563"/>
    <lineage>
        <taxon>Bacteria</taxon>
        <taxon>Bacillati</taxon>
        <taxon>Actinomycetota</taxon>
        <taxon>Actinomycetes</taxon>
        <taxon>Micromonosporales</taxon>
        <taxon>Micromonosporaceae</taxon>
        <taxon>Paractinoplanes</taxon>
    </lineage>
</organism>